<protein>
    <recommendedName>
        <fullName evidence="2">DUF3263 domain-containing protein</fullName>
    </recommendedName>
</protein>
<sequence>MQQVTALPRCEGVRHGDDFASYQPDEVEKAMVEFVRRWYPYGGGLSGDIFVDFGMPECDFFFRILKLLTTDYVASRIGPAELRSLRDLCRWRLESIRPVRSSSR</sequence>
<reference evidence="1" key="1">
    <citation type="submission" date="2016-03" db="EMBL/GenBank/DDBJ databases">
        <authorList>
            <person name="Ploux O."/>
        </authorList>
    </citation>
    <scope>NUCLEOTIDE SEQUENCE</scope>
    <source>
        <strain evidence="1">UC10</strain>
    </source>
</reference>
<proteinExistence type="predicted"/>
<organism evidence="1">
    <name type="scientific">uncultured Mycobacterium sp</name>
    <dbReference type="NCBI Taxonomy" id="171292"/>
    <lineage>
        <taxon>Bacteria</taxon>
        <taxon>Bacillati</taxon>
        <taxon>Actinomycetota</taxon>
        <taxon>Actinomycetes</taxon>
        <taxon>Mycobacteriales</taxon>
        <taxon>Mycobacteriaceae</taxon>
        <taxon>Mycobacterium</taxon>
        <taxon>environmental samples</taxon>
    </lineage>
</organism>
<name>A0A1Y5PLR9_9MYCO</name>
<evidence type="ECO:0008006" key="2">
    <source>
        <dbReference type="Google" id="ProtNLM"/>
    </source>
</evidence>
<dbReference type="EMBL" id="FLQS01000089">
    <property type="protein sequence ID" value="SBS79676.1"/>
    <property type="molecule type" value="Genomic_DNA"/>
</dbReference>
<dbReference type="AlphaFoldDB" id="A0A1Y5PLR9"/>
<evidence type="ECO:0000313" key="1">
    <source>
        <dbReference type="EMBL" id="SBS79676.1"/>
    </source>
</evidence>
<accession>A0A1Y5PLR9</accession>
<gene>
    <name evidence="1" type="ORF">MHPYR_90026</name>
</gene>